<dbReference type="RefSeq" id="WP_320502184.1">
    <property type="nucleotide sequence ID" value="NZ_JAXCLX010000003.1"/>
</dbReference>
<dbReference type="Gene3D" id="3.30.9.10">
    <property type="entry name" value="D-Amino Acid Oxidase, subunit A, domain 2"/>
    <property type="match status" value="1"/>
</dbReference>
<evidence type="ECO:0000313" key="3">
    <source>
        <dbReference type="EMBL" id="MDY0873711.1"/>
    </source>
</evidence>
<dbReference type="EC" id="1.-.-.-" evidence="3"/>
<dbReference type="PANTHER" id="PTHR13847">
    <property type="entry name" value="SARCOSINE DEHYDROGENASE-RELATED"/>
    <property type="match status" value="1"/>
</dbReference>
<feature type="domain" description="FAD dependent oxidoreductase" evidence="2">
    <location>
        <begin position="29"/>
        <end position="379"/>
    </location>
</feature>
<accession>A0ABU5E2D0</accession>
<dbReference type="Proteomes" id="UP001271769">
    <property type="component" value="Unassembled WGS sequence"/>
</dbReference>
<comment type="caution">
    <text evidence="3">The sequence shown here is derived from an EMBL/GenBank/DDBJ whole genome shotgun (WGS) entry which is preliminary data.</text>
</comment>
<dbReference type="Pfam" id="PF01266">
    <property type="entry name" value="DAO"/>
    <property type="match status" value="1"/>
</dbReference>
<dbReference type="GO" id="GO:0016491">
    <property type="term" value="F:oxidoreductase activity"/>
    <property type="evidence" value="ECO:0007669"/>
    <property type="project" value="UniProtKB-KW"/>
</dbReference>
<keyword evidence="4" id="KW-1185">Reference proteome</keyword>
<proteinExistence type="predicted"/>
<dbReference type="InterPro" id="IPR036188">
    <property type="entry name" value="FAD/NAD-bd_sf"/>
</dbReference>
<evidence type="ECO:0000313" key="4">
    <source>
        <dbReference type="Proteomes" id="UP001271769"/>
    </source>
</evidence>
<name>A0ABU5E2D0_9PROT</name>
<gene>
    <name evidence="3" type="ORF">SMD31_17355</name>
</gene>
<evidence type="ECO:0000256" key="1">
    <source>
        <dbReference type="ARBA" id="ARBA00023002"/>
    </source>
</evidence>
<organism evidence="3 4">
    <name type="scientific">Dongia rigui</name>
    <dbReference type="NCBI Taxonomy" id="940149"/>
    <lineage>
        <taxon>Bacteria</taxon>
        <taxon>Pseudomonadati</taxon>
        <taxon>Pseudomonadota</taxon>
        <taxon>Alphaproteobacteria</taxon>
        <taxon>Rhodospirillales</taxon>
        <taxon>Dongiaceae</taxon>
        <taxon>Dongia</taxon>
    </lineage>
</organism>
<dbReference type="PANTHER" id="PTHR13847:SF281">
    <property type="entry name" value="FAD DEPENDENT OXIDOREDUCTASE DOMAIN-CONTAINING PROTEIN"/>
    <property type="match status" value="1"/>
</dbReference>
<sequence length="428" mass="46736">MAEYIDTYYRRSLVDDIRHAPLARDIEVDVCVIGGGLAGLTAALECARGGRKVALLERNRIAWGASGRNGGFVTAGYATGIENIERRVSRADAETLYRMSIEGVEIVRSNIEGLRIAGADVAPGILRVLRHDGADGLKAYRDEMNTRFGEHLEFRDRAAVQADLSSPSYHQGLYDPDGFHFHPLNYARAIGAEIVRLGGAIHEETPALALAPQGAGHVVTTPMAKVTAQHVVLAGGGYTDGIEKRLTRSFLPIATYVLLTERLGDLLPQTIRTKAAIGDDRRAGDYYRVVDGDRILWGGRITTRTADPQGLAGLLRREMVGTYPQLKDVKVELAWSGLMSYARHLMPQIGKLGEGLWHCTAFGGHGMNTTAIGGKVIAEAITGASDRYRLFAPFGLDWNGGPFGRVAVQLTYWSLQAQDAWRERGNRR</sequence>
<keyword evidence="1 3" id="KW-0560">Oxidoreductase</keyword>
<dbReference type="Gene3D" id="3.50.50.60">
    <property type="entry name" value="FAD/NAD(P)-binding domain"/>
    <property type="match status" value="1"/>
</dbReference>
<evidence type="ECO:0000259" key="2">
    <source>
        <dbReference type="Pfam" id="PF01266"/>
    </source>
</evidence>
<protein>
    <submittedName>
        <fullName evidence="3">FAD-binding oxidoreductase</fullName>
        <ecNumber evidence="3">1.-.-.-</ecNumber>
    </submittedName>
</protein>
<dbReference type="InterPro" id="IPR006076">
    <property type="entry name" value="FAD-dep_OxRdtase"/>
</dbReference>
<dbReference type="EMBL" id="JAXCLX010000003">
    <property type="protein sequence ID" value="MDY0873711.1"/>
    <property type="molecule type" value="Genomic_DNA"/>
</dbReference>
<reference evidence="3 4" key="1">
    <citation type="journal article" date="2013" name="Antonie Van Leeuwenhoek">
        <title>Dongia rigui sp. nov., isolated from freshwater of a large wetland in Korea.</title>
        <authorList>
            <person name="Baik K.S."/>
            <person name="Hwang Y.M."/>
            <person name="Choi J.S."/>
            <person name="Kwon J."/>
            <person name="Seong C.N."/>
        </authorList>
    </citation>
    <scope>NUCLEOTIDE SEQUENCE [LARGE SCALE GENOMIC DNA]</scope>
    <source>
        <strain evidence="3 4">04SU4-P</strain>
    </source>
</reference>
<dbReference type="SUPFAM" id="SSF51905">
    <property type="entry name" value="FAD/NAD(P)-binding domain"/>
    <property type="match status" value="1"/>
</dbReference>